<comment type="caution">
    <text evidence="6">The sequence shown here is derived from an EMBL/GenBank/DDBJ whole genome shotgun (WGS) entry which is preliminary data.</text>
</comment>
<accession>A0ABD0T068</accession>
<evidence type="ECO:0000259" key="5">
    <source>
        <dbReference type="Pfam" id="PF12333"/>
    </source>
</evidence>
<reference evidence="6 7" key="1">
    <citation type="submission" date="2024-06" db="EMBL/GenBank/DDBJ databases">
        <title>A chromosome-level genome assembly of beet webworm, Loxostege sticticalis.</title>
        <authorList>
            <person name="Zhang Y."/>
        </authorList>
    </citation>
    <scope>NUCLEOTIDE SEQUENCE [LARGE SCALE GENOMIC DNA]</scope>
    <source>
        <strain evidence="6">AQ028</strain>
        <tissue evidence="6">Male pupae</tissue>
    </source>
</reference>
<sequence>MPQTGATRHQKFLKSEKSKTKLKAKKKDLPKGTNVTKTNFKVKKIVIKEQLKKHGKNEALSSKKLNLKELLSRLNHFNTKSRTEALDGIKEIISTHADVLDQNLGQIILGVTPLVLNVEKVVRHESLKVLQLVLSNVLIEKLDPFFDIMSTYLRSAMTHIDTRIQEDSLLFLDLLLVCTPEKVAQYFHKILPNFLDMISKLRMDSKPGRTLTVNLGSQITSVKWRVKVLHRLKDYLSKYVDLNQVRNNDITSVKKAQIFDDTTANVFLLFNPVYTSVCSVSCFSAKNAQDIAPLDEVEKFKQYIDTLMPLLFETWLEVCPKTSSDINIETVINEDAATLLKHTLDVISLLFELVQYQMIKNPSSDIERLFGQKYRQSFSQHFVASFPYVTNMRLKQKKADDSVFEDQITDPKLVHENLQICHLFIKLNPNVNVKNQMKEITSTLNYLEKMFSHTAQDQTITRIIRVLDTIFSNQNNWTKSTSIMDPIFKKIVKEYFNLNIDNSYKQKIFSLLCKIALNDWLKDFHMTEAFETWLKNLPNILLEESVTTRTVNILHIFAVRNNDTFNKVTKPNLTKIIQNLPKIAISDAENDPSIYFKLFSLLYWIKSWDKISLNLLENQLLNNEYKNDHGKYIFDTLRLRAGGIL</sequence>
<dbReference type="InterPro" id="IPR024679">
    <property type="entry name" value="Ipi1_N"/>
</dbReference>
<dbReference type="PANTHER" id="PTHR16056">
    <property type="entry name" value="REGULATOR OF MICROTUBULE DYNAMICS PROTEIN"/>
    <property type="match status" value="1"/>
</dbReference>
<dbReference type="AlphaFoldDB" id="A0ABD0T068"/>
<evidence type="ECO:0000313" key="6">
    <source>
        <dbReference type="EMBL" id="KAL0830453.1"/>
    </source>
</evidence>
<dbReference type="GO" id="GO:0005634">
    <property type="term" value="C:nucleus"/>
    <property type="evidence" value="ECO:0007669"/>
    <property type="project" value="UniProtKB-SubCell"/>
</dbReference>
<feature type="domain" description="Pre-rRNA-processing protein Ipi1 N-terminal" evidence="5">
    <location>
        <begin position="140"/>
        <end position="236"/>
    </location>
</feature>
<evidence type="ECO:0000256" key="4">
    <source>
        <dbReference type="SAM" id="MobiDB-lite"/>
    </source>
</evidence>
<organism evidence="6 7">
    <name type="scientific">Loxostege sticticalis</name>
    <name type="common">Beet webworm moth</name>
    <dbReference type="NCBI Taxonomy" id="481309"/>
    <lineage>
        <taxon>Eukaryota</taxon>
        <taxon>Metazoa</taxon>
        <taxon>Ecdysozoa</taxon>
        <taxon>Arthropoda</taxon>
        <taxon>Hexapoda</taxon>
        <taxon>Insecta</taxon>
        <taxon>Pterygota</taxon>
        <taxon>Neoptera</taxon>
        <taxon>Endopterygota</taxon>
        <taxon>Lepidoptera</taxon>
        <taxon>Glossata</taxon>
        <taxon>Ditrysia</taxon>
        <taxon>Pyraloidea</taxon>
        <taxon>Crambidae</taxon>
        <taxon>Pyraustinae</taxon>
        <taxon>Loxostege</taxon>
    </lineage>
</organism>
<evidence type="ECO:0000256" key="1">
    <source>
        <dbReference type="ARBA" id="ARBA00004123"/>
    </source>
</evidence>
<evidence type="ECO:0000313" key="7">
    <source>
        <dbReference type="Proteomes" id="UP001549921"/>
    </source>
</evidence>
<gene>
    <name evidence="6" type="ORF">ABMA28_002620</name>
</gene>
<name>A0ABD0T068_LOXSC</name>
<dbReference type="InterPro" id="IPR016024">
    <property type="entry name" value="ARM-type_fold"/>
</dbReference>
<comment type="similarity">
    <text evidence="2">Belongs to the IPI1/TEX10 family.</text>
</comment>
<protein>
    <recommendedName>
        <fullName evidence="5">Pre-rRNA-processing protein Ipi1 N-terminal domain-containing protein</fullName>
    </recommendedName>
</protein>
<dbReference type="Proteomes" id="UP001549921">
    <property type="component" value="Unassembled WGS sequence"/>
</dbReference>
<dbReference type="SUPFAM" id="SSF48371">
    <property type="entry name" value="ARM repeat"/>
    <property type="match status" value="1"/>
</dbReference>
<dbReference type="InterPro" id="IPR011989">
    <property type="entry name" value="ARM-like"/>
</dbReference>
<proteinExistence type="inferred from homology"/>
<dbReference type="Pfam" id="PF12333">
    <property type="entry name" value="Ipi1_N"/>
    <property type="match status" value="1"/>
</dbReference>
<evidence type="ECO:0000256" key="3">
    <source>
        <dbReference type="ARBA" id="ARBA00023242"/>
    </source>
</evidence>
<feature type="region of interest" description="Disordered" evidence="4">
    <location>
        <begin position="1"/>
        <end position="30"/>
    </location>
</feature>
<dbReference type="PANTHER" id="PTHR16056:SF2">
    <property type="entry name" value="TESTIS-EXPRESSED PROTEIN 10"/>
    <property type="match status" value="1"/>
</dbReference>
<keyword evidence="3" id="KW-0539">Nucleus</keyword>
<dbReference type="EMBL" id="JBEDNZ010000013">
    <property type="protein sequence ID" value="KAL0830453.1"/>
    <property type="molecule type" value="Genomic_DNA"/>
</dbReference>
<comment type="subcellular location">
    <subcellularLocation>
        <location evidence="1">Nucleus</location>
    </subcellularLocation>
</comment>
<evidence type="ECO:0000256" key="2">
    <source>
        <dbReference type="ARBA" id="ARBA00006427"/>
    </source>
</evidence>
<dbReference type="Gene3D" id="1.25.10.10">
    <property type="entry name" value="Leucine-rich Repeat Variant"/>
    <property type="match status" value="1"/>
</dbReference>